<dbReference type="EMBL" id="JALJOU010000035">
    <property type="protein sequence ID" value="KAK9833579.1"/>
    <property type="molecule type" value="Genomic_DNA"/>
</dbReference>
<gene>
    <name evidence="2" type="ORF">WJX81_008234</name>
</gene>
<keyword evidence="3" id="KW-1185">Reference proteome</keyword>
<sequence length="125" mass="14023">MGDLAVVPPEVLRQIVSELPQLEAIRLQRVSRNFRLAAPVEALENLEVAHKLEAALFPESLRLGRCPPECETHDGEHMHVRSRLDATALTDLSPFPRLRSLGFLWIAHPAPRESVAGELTPYLKF</sequence>
<accession>A0AAW1RIW0</accession>
<dbReference type="AlphaFoldDB" id="A0AAW1RIW0"/>
<proteinExistence type="predicted"/>
<evidence type="ECO:0000313" key="3">
    <source>
        <dbReference type="Proteomes" id="UP001445335"/>
    </source>
</evidence>
<feature type="domain" description="F-box" evidence="1">
    <location>
        <begin position="1"/>
        <end position="52"/>
    </location>
</feature>
<protein>
    <recommendedName>
        <fullName evidence="1">F-box domain-containing protein</fullName>
    </recommendedName>
</protein>
<evidence type="ECO:0000313" key="2">
    <source>
        <dbReference type="EMBL" id="KAK9833579.1"/>
    </source>
</evidence>
<name>A0AAW1RIW0_9CHLO</name>
<dbReference type="PROSITE" id="PS50181">
    <property type="entry name" value="FBOX"/>
    <property type="match status" value="1"/>
</dbReference>
<dbReference type="Proteomes" id="UP001445335">
    <property type="component" value="Unassembled WGS sequence"/>
</dbReference>
<reference evidence="2 3" key="1">
    <citation type="journal article" date="2024" name="Nat. Commun.">
        <title>Phylogenomics reveals the evolutionary origins of lichenization in chlorophyte algae.</title>
        <authorList>
            <person name="Puginier C."/>
            <person name="Libourel C."/>
            <person name="Otte J."/>
            <person name="Skaloud P."/>
            <person name="Haon M."/>
            <person name="Grisel S."/>
            <person name="Petersen M."/>
            <person name="Berrin J.G."/>
            <person name="Delaux P.M."/>
            <person name="Dal Grande F."/>
            <person name="Keller J."/>
        </authorList>
    </citation>
    <scope>NUCLEOTIDE SEQUENCE [LARGE SCALE GENOMIC DNA]</scope>
    <source>
        <strain evidence="2 3">SAG 245.80</strain>
    </source>
</reference>
<dbReference type="SUPFAM" id="SSF81383">
    <property type="entry name" value="F-box domain"/>
    <property type="match status" value="1"/>
</dbReference>
<dbReference type="Pfam" id="PF00646">
    <property type="entry name" value="F-box"/>
    <property type="match status" value="1"/>
</dbReference>
<dbReference type="InterPro" id="IPR036047">
    <property type="entry name" value="F-box-like_dom_sf"/>
</dbReference>
<evidence type="ECO:0000259" key="1">
    <source>
        <dbReference type="PROSITE" id="PS50181"/>
    </source>
</evidence>
<comment type="caution">
    <text evidence="2">The sequence shown here is derived from an EMBL/GenBank/DDBJ whole genome shotgun (WGS) entry which is preliminary data.</text>
</comment>
<organism evidence="2 3">
    <name type="scientific">Elliptochloris bilobata</name>
    <dbReference type="NCBI Taxonomy" id="381761"/>
    <lineage>
        <taxon>Eukaryota</taxon>
        <taxon>Viridiplantae</taxon>
        <taxon>Chlorophyta</taxon>
        <taxon>core chlorophytes</taxon>
        <taxon>Trebouxiophyceae</taxon>
        <taxon>Trebouxiophyceae incertae sedis</taxon>
        <taxon>Elliptochloris clade</taxon>
        <taxon>Elliptochloris</taxon>
    </lineage>
</organism>
<dbReference type="InterPro" id="IPR001810">
    <property type="entry name" value="F-box_dom"/>
</dbReference>